<dbReference type="GO" id="GO:0140684">
    <property type="term" value="F:histone H3K9me2/H3K9me3 demethylase activity"/>
    <property type="evidence" value="ECO:0007669"/>
    <property type="project" value="UniProtKB-EC"/>
</dbReference>
<feature type="domain" description="JmjC" evidence="13">
    <location>
        <begin position="166"/>
        <end position="331"/>
    </location>
</feature>
<dbReference type="Pfam" id="PF13832">
    <property type="entry name" value="zf-HC5HC2H_2"/>
    <property type="match status" value="1"/>
</dbReference>
<evidence type="ECO:0000259" key="14">
    <source>
        <dbReference type="PROSITE" id="PS51805"/>
    </source>
</evidence>
<dbReference type="SUPFAM" id="SSF57903">
    <property type="entry name" value="FYVE/PHD zinc finger"/>
    <property type="match status" value="1"/>
</dbReference>
<evidence type="ECO:0000256" key="2">
    <source>
        <dbReference type="ARBA" id="ARBA00009711"/>
    </source>
</evidence>
<evidence type="ECO:0000256" key="8">
    <source>
        <dbReference type="ARBA" id="ARBA00022964"/>
    </source>
</evidence>
<protein>
    <recommendedName>
        <fullName evidence="3">[histone H3]-trimethyl-L-lysine(9) demethylase</fullName>
        <ecNumber evidence="3">1.14.11.66</ecNumber>
    </recommendedName>
</protein>
<keyword evidence="5" id="KW-0863">Zinc-finger</keyword>
<proteinExistence type="inferred from homology"/>
<keyword evidence="16" id="KW-1185">Reference proteome</keyword>
<evidence type="ECO:0000256" key="7">
    <source>
        <dbReference type="ARBA" id="ARBA00022853"/>
    </source>
</evidence>
<dbReference type="PANTHER" id="PTHR10694">
    <property type="entry name" value="LYSINE-SPECIFIC DEMETHYLASE"/>
    <property type="match status" value="1"/>
</dbReference>
<accession>A0AA36G9W3</accession>
<feature type="compositionally biased region" description="Low complexity" evidence="11">
    <location>
        <begin position="799"/>
        <end position="809"/>
    </location>
</feature>
<evidence type="ECO:0000313" key="15">
    <source>
        <dbReference type="EMBL" id="CAJ0585544.1"/>
    </source>
</evidence>
<comment type="catalytic activity">
    <reaction evidence="10">
        <text>N(6),N(6),N(6)-trimethyl-L-lysyl(9)-[histone H3] + 2 2-oxoglutarate + 2 O2 = N(6)-methyl-L-lysyl(9)-[histone H3] + 2 formaldehyde + 2 succinate + 2 CO2</text>
        <dbReference type="Rhea" id="RHEA:60200"/>
        <dbReference type="Rhea" id="RHEA-COMP:15538"/>
        <dbReference type="Rhea" id="RHEA-COMP:15542"/>
        <dbReference type="ChEBI" id="CHEBI:15379"/>
        <dbReference type="ChEBI" id="CHEBI:16526"/>
        <dbReference type="ChEBI" id="CHEBI:16810"/>
        <dbReference type="ChEBI" id="CHEBI:16842"/>
        <dbReference type="ChEBI" id="CHEBI:30031"/>
        <dbReference type="ChEBI" id="CHEBI:61929"/>
        <dbReference type="ChEBI" id="CHEBI:61961"/>
        <dbReference type="EC" id="1.14.11.66"/>
    </reaction>
</comment>
<name>A0AA36G9W3_9BILA</name>
<comment type="caution">
    <text evidence="15">The sequence shown here is derived from an EMBL/GenBank/DDBJ whole genome shotgun (WGS) entry which is preliminary data.</text>
</comment>
<dbReference type="InterPro" id="IPR003349">
    <property type="entry name" value="JmjN"/>
</dbReference>
<dbReference type="CDD" id="cd15571">
    <property type="entry name" value="ePHD"/>
    <property type="match status" value="1"/>
</dbReference>
<dbReference type="InterPro" id="IPR013083">
    <property type="entry name" value="Znf_RING/FYVE/PHD"/>
</dbReference>
<evidence type="ECO:0000256" key="11">
    <source>
        <dbReference type="SAM" id="MobiDB-lite"/>
    </source>
</evidence>
<organism evidence="15 16">
    <name type="scientific">Mesorhabditis spiculigera</name>
    <dbReference type="NCBI Taxonomy" id="96644"/>
    <lineage>
        <taxon>Eukaryota</taxon>
        <taxon>Metazoa</taxon>
        <taxon>Ecdysozoa</taxon>
        <taxon>Nematoda</taxon>
        <taxon>Chromadorea</taxon>
        <taxon>Rhabditida</taxon>
        <taxon>Rhabditina</taxon>
        <taxon>Rhabditomorpha</taxon>
        <taxon>Rhabditoidea</taxon>
        <taxon>Rhabditidae</taxon>
        <taxon>Mesorhabditinae</taxon>
        <taxon>Mesorhabditis</taxon>
    </lineage>
</organism>
<dbReference type="Gene3D" id="2.60.120.650">
    <property type="entry name" value="Cupin"/>
    <property type="match status" value="1"/>
</dbReference>
<dbReference type="InterPro" id="IPR019787">
    <property type="entry name" value="Znf_PHD-finger"/>
</dbReference>
<gene>
    <name evidence="15" type="ORF">MSPICULIGERA_LOCUS23560</name>
</gene>
<dbReference type="GO" id="GO:0000785">
    <property type="term" value="C:chromatin"/>
    <property type="evidence" value="ECO:0007669"/>
    <property type="project" value="TreeGrafter"/>
</dbReference>
<evidence type="ECO:0000256" key="6">
    <source>
        <dbReference type="ARBA" id="ARBA00022833"/>
    </source>
</evidence>
<keyword evidence="9" id="KW-0539">Nucleus</keyword>
<feature type="compositionally biased region" description="Polar residues" evidence="11">
    <location>
        <begin position="814"/>
        <end position="832"/>
    </location>
</feature>
<comment type="similarity">
    <text evidence="2">Belongs to the JHDM3 histone demethylase family.</text>
</comment>
<evidence type="ECO:0000256" key="4">
    <source>
        <dbReference type="ARBA" id="ARBA00022723"/>
    </source>
</evidence>
<evidence type="ECO:0000256" key="1">
    <source>
        <dbReference type="ARBA" id="ARBA00004123"/>
    </source>
</evidence>
<keyword evidence="4" id="KW-0479">Metal-binding</keyword>
<comment type="subcellular location">
    <subcellularLocation>
        <location evidence="1">Nucleus</location>
    </subcellularLocation>
</comment>
<dbReference type="InterPro" id="IPR003347">
    <property type="entry name" value="JmjC_dom"/>
</dbReference>
<evidence type="ECO:0000313" key="16">
    <source>
        <dbReference type="Proteomes" id="UP001177023"/>
    </source>
</evidence>
<feature type="domain" description="PHD-type" evidence="14">
    <location>
        <begin position="498"/>
        <end position="634"/>
    </location>
</feature>
<dbReference type="Gene3D" id="3.30.40.10">
    <property type="entry name" value="Zinc/RING finger domain, C3HC4 (zinc finger)"/>
    <property type="match status" value="1"/>
</dbReference>
<dbReference type="PANTHER" id="PTHR10694:SF129">
    <property type="entry name" value="LYSINE-SPECIFIC DEMETHYLASE 4B-RELATED"/>
    <property type="match status" value="1"/>
</dbReference>
<keyword evidence="6" id="KW-0862">Zinc</keyword>
<dbReference type="GO" id="GO:0005634">
    <property type="term" value="C:nucleus"/>
    <property type="evidence" value="ECO:0007669"/>
    <property type="project" value="UniProtKB-SubCell"/>
</dbReference>
<evidence type="ECO:0000259" key="13">
    <source>
        <dbReference type="PROSITE" id="PS51184"/>
    </source>
</evidence>
<reference evidence="15" key="1">
    <citation type="submission" date="2023-06" db="EMBL/GenBank/DDBJ databases">
        <authorList>
            <person name="Delattre M."/>
        </authorList>
    </citation>
    <scope>NUCLEOTIDE SEQUENCE</scope>
    <source>
        <strain evidence="15">AF72</strain>
    </source>
</reference>
<dbReference type="Pfam" id="PF13831">
    <property type="entry name" value="PHD_2"/>
    <property type="match status" value="1"/>
</dbReference>
<dbReference type="Gene3D" id="2.30.30.140">
    <property type="match status" value="1"/>
</dbReference>
<dbReference type="InterPro" id="IPR034732">
    <property type="entry name" value="EPHD"/>
</dbReference>
<dbReference type="Pfam" id="PF02375">
    <property type="entry name" value="JmjN"/>
    <property type="match status" value="1"/>
</dbReference>
<dbReference type="GO" id="GO:0051864">
    <property type="term" value="F:histone H3K36 demethylase activity"/>
    <property type="evidence" value="ECO:0007669"/>
    <property type="project" value="TreeGrafter"/>
</dbReference>
<dbReference type="PROSITE" id="PS51183">
    <property type="entry name" value="JMJN"/>
    <property type="match status" value="1"/>
</dbReference>
<dbReference type="Gene3D" id="3.10.330.70">
    <property type="match status" value="1"/>
</dbReference>
<dbReference type="GO" id="GO:0008270">
    <property type="term" value="F:zinc ion binding"/>
    <property type="evidence" value="ECO:0007669"/>
    <property type="project" value="UniProtKB-KW"/>
</dbReference>
<dbReference type="PROSITE" id="PS51805">
    <property type="entry name" value="EPHD"/>
    <property type="match status" value="1"/>
</dbReference>
<dbReference type="AlphaFoldDB" id="A0AA36G9W3"/>
<dbReference type="SUPFAM" id="SSF51197">
    <property type="entry name" value="Clavaminate synthase-like"/>
    <property type="match status" value="1"/>
</dbReference>
<dbReference type="SMART" id="SM00545">
    <property type="entry name" value="JmjN"/>
    <property type="match status" value="1"/>
</dbReference>
<keyword evidence="7" id="KW-0156">Chromatin regulator</keyword>
<dbReference type="SMART" id="SM00558">
    <property type="entry name" value="JmjC"/>
    <property type="match status" value="1"/>
</dbReference>
<evidence type="ECO:0000256" key="9">
    <source>
        <dbReference type="ARBA" id="ARBA00023242"/>
    </source>
</evidence>
<feature type="domain" description="JmjN" evidence="12">
    <location>
        <begin position="30"/>
        <end position="73"/>
    </location>
</feature>
<dbReference type="GO" id="GO:0010468">
    <property type="term" value="P:regulation of gene expression"/>
    <property type="evidence" value="ECO:0007669"/>
    <property type="project" value="TreeGrafter"/>
</dbReference>
<dbReference type="EC" id="1.14.11.66" evidence="3"/>
<dbReference type="Pfam" id="PF02373">
    <property type="entry name" value="JmjC"/>
    <property type="match status" value="1"/>
</dbReference>
<evidence type="ECO:0000256" key="5">
    <source>
        <dbReference type="ARBA" id="ARBA00022771"/>
    </source>
</evidence>
<dbReference type="InterPro" id="IPR011011">
    <property type="entry name" value="Znf_FYVE_PHD"/>
</dbReference>
<keyword evidence="8" id="KW-0560">Oxidoreductase</keyword>
<feature type="non-terminal residue" evidence="15">
    <location>
        <position position="1"/>
    </location>
</feature>
<feature type="region of interest" description="Disordered" evidence="11">
    <location>
        <begin position="793"/>
        <end position="832"/>
    </location>
</feature>
<sequence>MAGDGIGVASTSGLRDMPDIDYEPTGTGSIMTLRPTWDEFKDFSAFVAKAEEAGAHIKSGIVKVIPPPEFNPRPSKKDVKDIERYVLNGADREMIVAVVPGVYDKRFPRVMQSVKVTEYKKMAFGKKYSCPLPENARWPEIEEYYWSNITEGEAIYGADNEGGFYDHDVNTWNISRLGTILDESKVEQGAMPGVHTAYMYFGMWKTTFAWHAEDMDLYSINYLHFGAPKFWYSISPESTERFERLMQAHFPADFERCPTFARHKSIIISPELLRLHNIKYGTMIQRANEFILTFPQGYHMGFNSGYNCAESTNFASPRWIDFGMNSTVCECDAHPVTIDMRNYALRYRPELYPKWEEYWYTVDSTLKAQESQATQVRRRFAGMWATCVANLELEQRWNTKRAREGSHCAVCQYFCPDEAVVKRKEAVPHRSRRYTTFLCFSKNPVISPTAPDLQEDELLTCERCLVTVHRRCYPEVPQQGATWRCQRCQQPSSLLVSWTSCRLCKVRGGAFVRCQSGSDEGWAHVICAILSRSVCFADPNKRDLAIHKLPPRYGRKDTNIPLPDAYQNQLSTQGLVFICALCKRRDDAVLRCAKCATTSTKAFYAHATCARAAKLRFEIREYPDVAVFICDGAHNVPKGPPEKKKPGQPIHPTQAAIDLLAVDDDDSDLSEEERERLELYVGERVAIVAPKGRETGIVVEKMCVGERCIIEFRDSDSVTYDTECQFIKSCNCKRCDNVHHTPGARVKVLWKDQELYEGRFRKTHLVYKYKVVKQANQAVRNYYRAQLRRAAALRKRKTPNPSVSPSPVNHADRPSTSSHDSETTCSSRLGSE</sequence>
<evidence type="ECO:0000259" key="12">
    <source>
        <dbReference type="PROSITE" id="PS51183"/>
    </source>
</evidence>
<dbReference type="Proteomes" id="UP001177023">
    <property type="component" value="Unassembled WGS sequence"/>
</dbReference>
<evidence type="ECO:0000256" key="3">
    <source>
        <dbReference type="ARBA" id="ARBA00012900"/>
    </source>
</evidence>
<evidence type="ECO:0000256" key="10">
    <source>
        <dbReference type="ARBA" id="ARBA00049349"/>
    </source>
</evidence>
<keyword evidence="8" id="KW-0223">Dioxygenase</keyword>
<dbReference type="EMBL" id="CATQJA010002706">
    <property type="protein sequence ID" value="CAJ0585544.1"/>
    <property type="molecule type" value="Genomic_DNA"/>
</dbReference>
<dbReference type="PROSITE" id="PS51184">
    <property type="entry name" value="JMJC"/>
    <property type="match status" value="1"/>
</dbReference>